<dbReference type="AlphaFoldDB" id="A0A1F6Y8M8"/>
<evidence type="ECO:0000313" key="2">
    <source>
        <dbReference type="EMBL" id="OGJ02764.1"/>
    </source>
</evidence>
<dbReference type="InterPro" id="IPR033469">
    <property type="entry name" value="CYTH-like_dom_sf"/>
</dbReference>
<dbReference type="PANTHER" id="PTHR21028:SF2">
    <property type="entry name" value="CYTH DOMAIN-CONTAINING PROTEIN"/>
    <property type="match status" value="1"/>
</dbReference>
<dbReference type="Proteomes" id="UP000176192">
    <property type="component" value="Unassembled WGS sequence"/>
</dbReference>
<dbReference type="InterPro" id="IPR023577">
    <property type="entry name" value="CYTH_domain"/>
</dbReference>
<sequence>MNAGRKKLIGIFDDYYMEEFEIKFLEVNVPELEEKLKAIGAEKVGEYNYRRMVFDYPDFRLDKNHGWIRVRTDGSETTLTYKERVGVKSHDAGIPDEGMKEVEVLVNSYENVCAILKSIGLVIKQEAMNRRIRYKKDDVEFDIDFWAQLPPYVEIESVSMQKVKNAARELGFKPEDGLVCSVKQVYKKYGINLDDYSFISPEKMAKK</sequence>
<feature type="domain" description="CYTH" evidence="1">
    <location>
        <begin position="17"/>
        <end position="192"/>
    </location>
</feature>
<dbReference type="EMBL" id="MFVV01000035">
    <property type="protein sequence ID" value="OGJ02764.1"/>
    <property type="molecule type" value="Genomic_DNA"/>
</dbReference>
<name>A0A1F6Y8M8_9BACT</name>
<dbReference type="PANTHER" id="PTHR21028">
    <property type="entry name" value="SI:CH211-156B7.4"/>
    <property type="match status" value="1"/>
</dbReference>
<dbReference type="PROSITE" id="PS51707">
    <property type="entry name" value="CYTH"/>
    <property type="match status" value="1"/>
</dbReference>
<comment type="caution">
    <text evidence="2">The sequence shown here is derived from an EMBL/GenBank/DDBJ whole genome shotgun (WGS) entry which is preliminary data.</text>
</comment>
<protein>
    <recommendedName>
        <fullName evidence="1">CYTH domain-containing protein</fullName>
    </recommendedName>
</protein>
<evidence type="ECO:0000259" key="1">
    <source>
        <dbReference type="PROSITE" id="PS51707"/>
    </source>
</evidence>
<accession>A0A1F6Y8M8</accession>
<dbReference type="SUPFAM" id="SSF55154">
    <property type="entry name" value="CYTH-like phosphatases"/>
    <property type="match status" value="1"/>
</dbReference>
<dbReference type="STRING" id="1801797.A3G06_00770"/>
<dbReference type="Gene3D" id="2.40.320.10">
    <property type="entry name" value="Hypothetical Protein Pfu-838710-001"/>
    <property type="match status" value="1"/>
</dbReference>
<dbReference type="InterPro" id="IPR008173">
    <property type="entry name" value="Adenylyl_cyclase_CyaB"/>
</dbReference>
<proteinExistence type="predicted"/>
<dbReference type="Pfam" id="PF01928">
    <property type="entry name" value="CYTH"/>
    <property type="match status" value="1"/>
</dbReference>
<reference evidence="2 3" key="1">
    <citation type="journal article" date="2016" name="Nat. Commun.">
        <title>Thousands of microbial genomes shed light on interconnected biogeochemical processes in an aquifer system.</title>
        <authorList>
            <person name="Anantharaman K."/>
            <person name="Brown C.T."/>
            <person name="Hug L.A."/>
            <person name="Sharon I."/>
            <person name="Castelle C.J."/>
            <person name="Probst A.J."/>
            <person name="Thomas B.C."/>
            <person name="Singh A."/>
            <person name="Wilkins M.J."/>
            <person name="Karaoz U."/>
            <person name="Brodie E.L."/>
            <person name="Williams K.H."/>
            <person name="Hubbard S.S."/>
            <person name="Banfield J.F."/>
        </authorList>
    </citation>
    <scope>NUCLEOTIDE SEQUENCE [LARGE SCALE GENOMIC DNA]</scope>
</reference>
<evidence type="ECO:0000313" key="3">
    <source>
        <dbReference type="Proteomes" id="UP000176192"/>
    </source>
</evidence>
<organism evidence="2 3">
    <name type="scientific">Candidatus Nomurabacteria bacterium RIFCSPLOWO2_12_FULL_46_14</name>
    <dbReference type="NCBI Taxonomy" id="1801797"/>
    <lineage>
        <taxon>Bacteria</taxon>
        <taxon>Candidatus Nomuraibacteriota</taxon>
    </lineage>
</organism>
<gene>
    <name evidence="2" type="ORF">A3G06_00770</name>
</gene>